<gene>
    <name evidence="3" type="ORF">BJ122_103120</name>
</gene>
<dbReference type="RefSeq" id="WP_110779866.1">
    <property type="nucleotide sequence ID" value="NZ_QJTI01000003.1"/>
</dbReference>
<reference evidence="3 4" key="1">
    <citation type="submission" date="2018-06" db="EMBL/GenBank/DDBJ databases">
        <title>Genomic Encyclopedia of Archaeal and Bacterial Type Strains, Phase II (KMG-II): from individual species to whole genera.</title>
        <authorList>
            <person name="Goeker M."/>
        </authorList>
    </citation>
    <scope>NUCLEOTIDE SEQUENCE [LARGE SCALE GENOMIC DNA]</scope>
    <source>
        <strain evidence="3 4">JCM 11668</strain>
    </source>
</reference>
<feature type="region of interest" description="Disordered" evidence="1">
    <location>
        <begin position="351"/>
        <end position="380"/>
    </location>
</feature>
<comment type="caution">
    <text evidence="3">The sequence shown here is derived from an EMBL/GenBank/DDBJ whole genome shotgun (WGS) entry which is preliminary data.</text>
</comment>
<accession>A0A318TKW4</accession>
<organism evidence="3 4">
    <name type="scientific">Rhodopseudomonas faecalis</name>
    <dbReference type="NCBI Taxonomy" id="99655"/>
    <lineage>
        <taxon>Bacteria</taxon>
        <taxon>Pseudomonadati</taxon>
        <taxon>Pseudomonadota</taxon>
        <taxon>Alphaproteobacteria</taxon>
        <taxon>Hyphomicrobiales</taxon>
        <taxon>Nitrobacteraceae</taxon>
        <taxon>Rhodopseudomonas</taxon>
    </lineage>
</organism>
<protein>
    <submittedName>
        <fullName evidence="3">Uncharacterized protein</fullName>
    </submittedName>
</protein>
<evidence type="ECO:0000313" key="3">
    <source>
        <dbReference type="EMBL" id="PYF04467.1"/>
    </source>
</evidence>
<evidence type="ECO:0000313" key="4">
    <source>
        <dbReference type="Proteomes" id="UP000248148"/>
    </source>
</evidence>
<feature type="chain" id="PRO_5016292703" evidence="2">
    <location>
        <begin position="21"/>
        <end position="398"/>
    </location>
</feature>
<dbReference type="EMBL" id="QJTI01000003">
    <property type="protein sequence ID" value="PYF04467.1"/>
    <property type="molecule type" value="Genomic_DNA"/>
</dbReference>
<evidence type="ECO:0000256" key="2">
    <source>
        <dbReference type="SAM" id="SignalP"/>
    </source>
</evidence>
<keyword evidence="2" id="KW-0732">Signal</keyword>
<dbReference type="AlphaFoldDB" id="A0A318TKW4"/>
<keyword evidence="4" id="KW-1185">Reference proteome</keyword>
<sequence length="398" mass="42480">MRALLFGLICLLPATSPLLAQGKTPPKAPAIPASETRYFTTLDGLLEGNADIILKEVRQGKNVTGATLDVCYPAEKGSERKDRFVVDLAVSGATMSGSTQTQVDKLPVAVKMTRKPTGDTFEFKGEVTIGRTTTQLVSTDNSDQSEKEFLESHSGDDVIAAAPKDFTEVSPEAVAVRVKLYAAVDFLKSLKGQNLAVSFASLNPNCEALRAGHQVINIAVDPDHAAALVARAKSAPGVVSAGWTSGMVDMERTIRFAAAEWRSGDKVNRDKLAMAVADVLSKTLNATLASSIWSDDSGKLTLTFKRPSPIMPALGLTETVEITALASPDRPGATDQMMLYVSTPTVTTADEANGAKLGLSDDSSREEETEPKSDNNSIDALAKEFKAQRWDADNSSWK</sequence>
<name>A0A318TKW4_9BRAD</name>
<feature type="signal peptide" evidence="2">
    <location>
        <begin position="1"/>
        <end position="20"/>
    </location>
</feature>
<proteinExistence type="predicted"/>
<dbReference type="OrthoDB" id="8196130at2"/>
<dbReference type="Proteomes" id="UP000248148">
    <property type="component" value="Unassembled WGS sequence"/>
</dbReference>
<evidence type="ECO:0000256" key="1">
    <source>
        <dbReference type="SAM" id="MobiDB-lite"/>
    </source>
</evidence>